<evidence type="ECO:0000313" key="5">
    <source>
        <dbReference type="EMBL" id="MTT30926.1"/>
    </source>
</evidence>
<evidence type="ECO:0000256" key="1">
    <source>
        <dbReference type="ARBA" id="ARBA00022801"/>
    </source>
</evidence>
<dbReference type="InterPro" id="IPR041704">
    <property type="entry name" value="CFLE_GH18"/>
</dbReference>
<dbReference type="RefSeq" id="WP_155216584.1">
    <property type="nucleotide sequence ID" value="NZ_WNHB01000003.1"/>
</dbReference>
<keyword evidence="1" id="KW-0378">Hydrolase</keyword>
<organism evidence="5 6">
    <name type="scientific">Terrilactibacillus tamarindi</name>
    <dbReference type="NCBI Taxonomy" id="2599694"/>
    <lineage>
        <taxon>Bacteria</taxon>
        <taxon>Bacillati</taxon>
        <taxon>Bacillota</taxon>
        <taxon>Bacilli</taxon>
        <taxon>Bacillales</taxon>
        <taxon>Bacillaceae</taxon>
        <taxon>Terrilactibacillus</taxon>
    </lineage>
</organism>
<dbReference type="GO" id="GO:0016798">
    <property type="term" value="F:hydrolase activity, acting on glycosyl bonds"/>
    <property type="evidence" value="ECO:0007669"/>
    <property type="project" value="UniProtKB-KW"/>
</dbReference>
<protein>
    <submittedName>
        <fullName evidence="5">LysM peptidoglycan-binding domain-containing protein</fullName>
    </submittedName>
</protein>
<dbReference type="InterPro" id="IPR036779">
    <property type="entry name" value="LysM_dom_sf"/>
</dbReference>
<feature type="domain" description="LysM" evidence="3">
    <location>
        <begin position="2"/>
        <end position="46"/>
    </location>
</feature>
<dbReference type="Pfam" id="PF00704">
    <property type="entry name" value="Glyco_hydro_18"/>
    <property type="match status" value="1"/>
</dbReference>
<evidence type="ECO:0000259" key="4">
    <source>
        <dbReference type="PROSITE" id="PS51910"/>
    </source>
</evidence>
<name>A0A6N8CSG3_9BACI</name>
<proteinExistence type="predicted"/>
<dbReference type="GO" id="GO:0070492">
    <property type="term" value="F:oligosaccharide binding"/>
    <property type="evidence" value="ECO:0007669"/>
    <property type="project" value="TreeGrafter"/>
</dbReference>
<dbReference type="CDD" id="cd00118">
    <property type="entry name" value="LysM"/>
    <property type="match status" value="2"/>
</dbReference>
<dbReference type="Gene3D" id="3.20.20.80">
    <property type="entry name" value="Glycosidases"/>
    <property type="match status" value="1"/>
</dbReference>
<gene>
    <name evidence="5" type="ORF">GMB86_02715</name>
</gene>
<comment type="caution">
    <text evidence="5">The sequence shown here is derived from an EMBL/GenBank/DDBJ whole genome shotgun (WGS) entry which is preliminary data.</text>
</comment>
<dbReference type="Gene3D" id="3.10.350.10">
    <property type="entry name" value="LysM domain"/>
    <property type="match status" value="2"/>
</dbReference>
<dbReference type="AlphaFoldDB" id="A0A6N8CSG3"/>
<dbReference type="PROSITE" id="PS51910">
    <property type="entry name" value="GH18_2"/>
    <property type="match status" value="1"/>
</dbReference>
<dbReference type="SUPFAM" id="SSF51445">
    <property type="entry name" value="(Trans)glycosidases"/>
    <property type="match status" value="1"/>
</dbReference>
<feature type="domain" description="GH18" evidence="4">
    <location>
        <begin position="100"/>
        <end position="419"/>
    </location>
</feature>
<feature type="domain" description="LysM" evidence="3">
    <location>
        <begin position="49"/>
        <end position="93"/>
    </location>
</feature>
<sequence length="419" mass="46732">MFVYTVKSGDSLYSISQKFNINFDTLRAVNGLEQFLQVVPGQALLITTDQYVVQPGDSFFTIARTAYVTIEDMQRANPGVNSNQLRVGQVLNLPTPPKTVISNLSYTQLRIPSIDTALVNNFAPYLTYVALFEIHFNWNGDLSTLDDTQAVTAAWQRRVRPIITVTNLTASGFSPDLATRALNGTTVRENLIRNIINYMTSHGYGGVNIDFEGVRGADRVVYASFLQELKSRMPQGTSLTVAVPAKTDDTAPWTRGYDYAAIGAAVDGVFLMAYDWHYIGSQPGPTAPLPNVEQTVQYAISQMPREKIFLGVPYYGYNWVVPVTPQNPGSAISSLAATNLAMRYQVPIQYSTRDQTAFFNYTDENGQYHTVWFDDTRSLFAKALLAKRYRVGGIGAWQLNLSFPQAPYVLTRVFQIRKV</sequence>
<evidence type="ECO:0000259" key="3">
    <source>
        <dbReference type="PROSITE" id="PS51782"/>
    </source>
</evidence>
<dbReference type="InterPro" id="IPR011583">
    <property type="entry name" value="Chitinase_II/V-like_cat"/>
</dbReference>
<dbReference type="GO" id="GO:0012505">
    <property type="term" value="C:endomembrane system"/>
    <property type="evidence" value="ECO:0007669"/>
    <property type="project" value="TreeGrafter"/>
</dbReference>
<keyword evidence="6" id="KW-1185">Reference proteome</keyword>
<dbReference type="GO" id="GO:0008061">
    <property type="term" value="F:chitin binding"/>
    <property type="evidence" value="ECO:0007669"/>
    <property type="project" value="InterPro"/>
</dbReference>
<accession>A0A6N8CSG3</accession>
<reference evidence="5 6" key="1">
    <citation type="submission" date="2019-11" db="EMBL/GenBank/DDBJ databases">
        <title>Terrilactibacillus tamarindus sp. nov. BCM23-1 isolated from bark of Tamarindus indica.</title>
        <authorList>
            <person name="Kingkaew E."/>
            <person name="Tanasupawat S."/>
        </authorList>
    </citation>
    <scope>NUCLEOTIDE SEQUENCE [LARGE SCALE GENOMIC DNA]</scope>
    <source>
        <strain evidence="5 6">BCM23-1</strain>
    </source>
</reference>
<dbReference type="InterPro" id="IPR017853">
    <property type="entry name" value="GH"/>
</dbReference>
<dbReference type="Gene3D" id="3.10.50.10">
    <property type="match status" value="1"/>
</dbReference>
<dbReference type="GO" id="GO:0005975">
    <property type="term" value="P:carbohydrate metabolic process"/>
    <property type="evidence" value="ECO:0007669"/>
    <property type="project" value="InterPro"/>
</dbReference>
<dbReference type="SUPFAM" id="SSF54106">
    <property type="entry name" value="LysM domain"/>
    <property type="match status" value="2"/>
</dbReference>
<dbReference type="PROSITE" id="PS51782">
    <property type="entry name" value="LYSM"/>
    <property type="match status" value="2"/>
</dbReference>
<dbReference type="EMBL" id="WNHB01000003">
    <property type="protein sequence ID" value="MTT30926.1"/>
    <property type="molecule type" value="Genomic_DNA"/>
</dbReference>
<dbReference type="CDD" id="cd02874">
    <property type="entry name" value="GH18_CFLE_spore_hydrolase"/>
    <property type="match status" value="1"/>
</dbReference>
<evidence type="ECO:0000256" key="2">
    <source>
        <dbReference type="ARBA" id="ARBA00023295"/>
    </source>
</evidence>
<dbReference type="PANTHER" id="PTHR46066:SF2">
    <property type="entry name" value="CHITINASE DOMAIN-CONTAINING PROTEIN 1"/>
    <property type="match status" value="1"/>
</dbReference>
<dbReference type="SMART" id="SM00636">
    <property type="entry name" value="Glyco_18"/>
    <property type="match status" value="1"/>
</dbReference>
<keyword evidence="2" id="KW-0326">Glycosidase</keyword>
<dbReference type="OrthoDB" id="9769314at2"/>
<dbReference type="InterPro" id="IPR018392">
    <property type="entry name" value="LysM"/>
</dbReference>
<dbReference type="InterPro" id="IPR001223">
    <property type="entry name" value="Glyco_hydro18_cat"/>
</dbReference>
<dbReference type="SMART" id="SM00257">
    <property type="entry name" value="LysM"/>
    <property type="match status" value="2"/>
</dbReference>
<dbReference type="InterPro" id="IPR029070">
    <property type="entry name" value="Chitinase_insertion_sf"/>
</dbReference>
<dbReference type="Pfam" id="PF01476">
    <property type="entry name" value="LysM"/>
    <property type="match status" value="2"/>
</dbReference>
<dbReference type="PANTHER" id="PTHR46066">
    <property type="entry name" value="CHITINASE DOMAIN-CONTAINING PROTEIN 1 FAMILY MEMBER"/>
    <property type="match status" value="1"/>
</dbReference>
<dbReference type="Proteomes" id="UP000440978">
    <property type="component" value="Unassembled WGS sequence"/>
</dbReference>
<evidence type="ECO:0000313" key="6">
    <source>
        <dbReference type="Proteomes" id="UP000440978"/>
    </source>
</evidence>